<reference evidence="1" key="1">
    <citation type="submission" date="2023-10" db="EMBL/GenBank/DDBJ databases">
        <authorList>
            <person name="Rodriguez Cubillos JULIANA M."/>
            <person name="De Vega J."/>
        </authorList>
    </citation>
    <scope>NUCLEOTIDE SEQUENCE</scope>
</reference>
<comment type="caution">
    <text evidence="1">The sequence shown here is derived from an EMBL/GenBank/DDBJ whole genome shotgun (WGS) entry which is preliminary data.</text>
</comment>
<keyword evidence="2" id="KW-1185">Reference proteome</keyword>
<gene>
    <name evidence="1" type="ORF">MILVUS5_LOCUS29569</name>
</gene>
<dbReference type="Proteomes" id="UP001177021">
    <property type="component" value="Unassembled WGS sequence"/>
</dbReference>
<evidence type="ECO:0000313" key="2">
    <source>
        <dbReference type="Proteomes" id="UP001177021"/>
    </source>
</evidence>
<organism evidence="1 2">
    <name type="scientific">Trifolium pratense</name>
    <name type="common">Red clover</name>
    <dbReference type="NCBI Taxonomy" id="57577"/>
    <lineage>
        <taxon>Eukaryota</taxon>
        <taxon>Viridiplantae</taxon>
        <taxon>Streptophyta</taxon>
        <taxon>Embryophyta</taxon>
        <taxon>Tracheophyta</taxon>
        <taxon>Spermatophyta</taxon>
        <taxon>Magnoliopsida</taxon>
        <taxon>eudicotyledons</taxon>
        <taxon>Gunneridae</taxon>
        <taxon>Pentapetalae</taxon>
        <taxon>rosids</taxon>
        <taxon>fabids</taxon>
        <taxon>Fabales</taxon>
        <taxon>Fabaceae</taxon>
        <taxon>Papilionoideae</taxon>
        <taxon>50 kb inversion clade</taxon>
        <taxon>NPAAA clade</taxon>
        <taxon>Hologalegina</taxon>
        <taxon>IRL clade</taxon>
        <taxon>Trifolieae</taxon>
        <taxon>Trifolium</taxon>
    </lineage>
</organism>
<accession>A0ACB0L6Y2</accession>
<proteinExistence type="predicted"/>
<protein>
    <submittedName>
        <fullName evidence="1">Uncharacterized protein</fullName>
    </submittedName>
</protein>
<sequence length="117" mass="12924">MNLKKKSESRKPLAFAPKVIPSADSVTEVLIDPNKTPTSARHKRGCNCKKSSCLKKYCECYQGGVGCSISCRCEGCKNAFSRKDGFASIGIEGEIEEGVVYYIYIHAFVAFLYNLIL</sequence>
<evidence type="ECO:0000313" key="1">
    <source>
        <dbReference type="EMBL" id="CAJ2664332.1"/>
    </source>
</evidence>
<name>A0ACB0L6Y2_TRIPR</name>
<dbReference type="EMBL" id="CASHSV030000409">
    <property type="protein sequence ID" value="CAJ2664332.1"/>
    <property type="molecule type" value="Genomic_DNA"/>
</dbReference>